<dbReference type="FunFam" id="1.25.40.10:FF:000146">
    <property type="entry name" value="Clathrin-coated vesiclec protein (Bud7)"/>
    <property type="match status" value="1"/>
</dbReference>
<dbReference type="Gene3D" id="1.25.40.10">
    <property type="entry name" value="Tetratricopeptide repeat domain"/>
    <property type="match status" value="2"/>
</dbReference>
<dbReference type="GO" id="GO:0006893">
    <property type="term" value="P:Golgi to plasma membrane transport"/>
    <property type="evidence" value="ECO:0007669"/>
    <property type="project" value="UniProtKB-ARBA"/>
</dbReference>
<dbReference type="GO" id="GO:0034044">
    <property type="term" value="C:exomer complex"/>
    <property type="evidence" value="ECO:0007669"/>
    <property type="project" value="TreeGrafter"/>
</dbReference>
<dbReference type="RefSeq" id="XP_064705941.1">
    <property type="nucleotide sequence ID" value="XM_064846331.1"/>
</dbReference>
<dbReference type="SUPFAM" id="SSF48452">
    <property type="entry name" value="TPR-like"/>
    <property type="match status" value="1"/>
</dbReference>
<accession>A0AAV9N8I5</accession>
<dbReference type="EMBL" id="JAVRRD010000014">
    <property type="protein sequence ID" value="KAK5051927.1"/>
    <property type="molecule type" value="Genomic_DNA"/>
</dbReference>
<dbReference type="PANTHER" id="PTHR31975:SF1">
    <property type="entry name" value="BUD SITE SELECTION PROTEIN 7-RELATED"/>
    <property type="match status" value="1"/>
</dbReference>
<feature type="region of interest" description="Disordered" evidence="1">
    <location>
        <begin position="425"/>
        <end position="510"/>
    </location>
</feature>
<dbReference type="SMART" id="SM00212">
    <property type="entry name" value="UBCc"/>
    <property type="match status" value="1"/>
</dbReference>
<feature type="domain" description="UBC core" evidence="2">
    <location>
        <begin position="686"/>
        <end position="875"/>
    </location>
</feature>
<protein>
    <recommendedName>
        <fullName evidence="2">UBC core domain-containing protein</fullName>
    </recommendedName>
</protein>
<comment type="caution">
    <text evidence="3">The sequence shown here is derived from an EMBL/GenBank/DDBJ whole genome shotgun (WGS) entry which is preliminary data.</text>
</comment>
<name>A0AAV9N8I5_9EURO</name>
<sequence>MLAPAVPEIIEDDDIGLAVDARTESLPGLRELGPPDLVHLVKQSVKAGAKQTGVYHHVTGVDASSSASLAAYVNTLTFNPSDKTHKVVSGLYCCYNAFSHLDMRVEVKIPGSVESYCVDERGDRRVATDSLWLETFLCGVLRAYSYSDDGSGDTIKKIIGVRRFNPITNTEMEHRFFEAAEKLFFSGRQLGSDPEIQIPNLVSNHLTAGLLKYIKTAGRYASGINLFEKLRSKDVEISSLLARVLLDGDEEVQAVRLLHDALQDVPMDYALLDAQATFCQQKGEGLTALELAKQGVTAAPSEFSTWARLAEVYVDLEQWDLALLTLNSCPMFSYQDKDSPRMPEPTRVLLPILPETALDEIDEGQPRQGEAYDTIHVSLRKLQAAAYQGTFLKAYSLLTRIAASIGWDSLLKTRSLVFVMEEEYRTERTHSMTPKVPSSRNASTVALSGTPNGKAKETNDTISDDEASDDEVSPVDEKNTKAEGSSMSSTLNGGTGENAELNTDRTMEKPVPTIAAEEVKSGSEDPDAAHAQYPQFQNKRLCERWLDNLFMVLYEDLRIYTIWRTEMGQYRQQQMQYKKSASEWEILGDLAERLHHTNEALEAYQQCLNIRFSPKAMRGLLRMHERKGDTRNALACLIRLITWQYRWYSEFSPELFYSIRKLIEEEGAVKIRSIVQSTNLPQHVLDLTHEYCQELADLTVSPPDGITVALADESNLFLWKVDMDGPSDSPYAVSPPQYALKKINDLDIHLLPSIPSEVHYPKLLTTRQGGHFTLNITLPPNYPFKPPTVTFTTKIYHPNISNDSPPNSGTMCLGMLKDSEWKPSTKMSAVLEFTRQLLKEPNPDDAVESKIADQYRGDRAGYEREARDWVKRYATKK</sequence>
<feature type="compositionally biased region" description="Acidic residues" evidence="1">
    <location>
        <begin position="462"/>
        <end position="474"/>
    </location>
</feature>
<evidence type="ECO:0000256" key="1">
    <source>
        <dbReference type="SAM" id="MobiDB-lite"/>
    </source>
</evidence>
<organism evidence="3 4">
    <name type="scientific">Exophiala bonariae</name>
    <dbReference type="NCBI Taxonomy" id="1690606"/>
    <lineage>
        <taxon>Eukaryota</taxon>
        <taxon>Fungi</taxon>
        <taxon>Dikarya</taxon>
        <taxon>Ascomycota</taxon>
        <taxon>Pezizomycotina</taxon>
        <taxon>Eurotiomycetes</taxon>
        <taxon>Chaetothyriomycetidae</taxon>
        <taxon>Chaetothyriales</taxon>
        <taxon>Herpotrichiellaceae</taxon>
        <taxon>Exophiala</taxon>
    </lineage>
</organism>
<feature type="compositionally biased region" description="Polar residues" evidence="1">
    <location>
        <begin position="436"/>
        <end position="451"/>
    </location>
</feature>
<dbReference type="Pfam" id="PF00179">
    <property type="entry name" value="UQ_con"/>
    <property type="match status" value="1"/>
</dbReference>
<dbReference type="FunFam" id="1.25.40.10:FF:000149">
    <property type="entry name" value="Clathrin-coated vesiclec protein (Bud7)"/>
    <property type="match status" value="1"/>
</dbReference>
<dbReference type="AlphaFoldDB" id="A0AAV9N8I5"/>
<evidence type="ECO:0000259" key="2">
    <source>
        <dbReference type="PROSITE" id="PS50127"/>
    </source>
</evidence>
<keyword evidence="4" id="KW-1185">Reference proteome</keyword>
<dbReference type="Pfam" id="PF09295">
    <property type="entry name" value="ChAPs"/>
    <property type="match status" value="1"/>
</dbReference>
<reference evidence="3 4" key="1">
    <citation type="submission" date="2023-08" db="EMBL/GenBank/DDBJ databases">
        <title>Black Yeasts Isolated from many extreme environments.</title>
        <authorList>
            <person name="Coleine C."/>
            <person name="Stajich J.E."/>
            <person name="Selbmann L."/>
        </authorList>
    </citation>
    <scope>NUCLEOTIDE SEQUENCE [LARGE SCALE GENOMIC DNA]</scope>
    <source>
        <strain evidence="3 4">CCFEE 5792</strain>
    </source>
</reference>
<feature type="compositionally biased region" description="Polar residues" evidence="1">
    <location>
        <begin position="482"/>
        <end position="492"/>
    </location>
</feature>
<dbReference type="GeneID" id="89970929"/>
<dbReference type="InterPro" id="IPR011990">
    <property type="entry name" value="TPR-like_helical_dom_sf"/>
</dbReference>
<dbReference type="Proteomes" id="UP001358417">
    <property type="component" value="Unassembled WGS sequence"/>
</dbReference>
<dbReference type="InterPro" id="IPR000608">
    <property type="entry name" value="UBC"/>
</dbReference>
<dbReference type="PANTHER" id="PTHR31975">
    <property type="entry name" value="BUD SITE SELECTION PROTEIN 7-RELATED"/>
    <property type="match status" value="1"/>
</dbReference>
<evidence type="ECO:0000313" key="4">
    <source>
        <dbReference type="Proteomes" id="UP001358417"/>
    </source>
</evidence>
<dbReference type="InterPro" id="IPR016135">
    <property type="entry name" value="UBQ-conjugating_enzyme/RWD"/>
</dbReference>
<dbReference type="SUPFAM" id="SSF54495">
    <property type="entry name" value="UBC-like"/>
    <property type="match status" value="1"/>
</dbReference>
<evidence type="ECO:0000313" key="3">
    <source>
        <dbReference type="EMBL" id="KAK5051927.1"/>
    </source>
</evidence>
<dbReference type="PROSITE" id="PS50127">
    <property type="entry name" value="UBC_2"/>
    <property type="match status" value="1"/>
</dbReference>
<dbReference type="InterPro" id="IPR015374">
    <property type="entry name" value="ChAPs"/>
</dbReference>
<gene>
    <name evidence="3" type="ORF">LTR84_002730</name>
</gene>
<proteinExistence type="predicted"/>
<dbReference type="Gene3D" id="3.10.110.10">
    <property type="entry name" value="Ubiquitin Conjugating Enzyme"/>
    <property type="match status" value="1"/>
</dbReference>